<name>A0A418XXY9_9BURK</name>
<dbReference type="AlphaFoldDB" id="A0A418XXY9"/>
<evidence type="ECO:0000259" key="3">
    <source>
        <dbReference type="Pfam" id="PF07811"/>
    </source>
</evidence>
<keyword evidence="2" id="KW-0812">Transmembrane</keyword>
<gene>
    <name evidence="4" type="ORF">D3872_10080</name>
</gene>
<dbReference type="InterPro" id="IPR012495">
    <property type="entry name" value="TadE-like_dom"/>
</dbReference>
<comment type="caution">
    <text evidence="4">The sequence shown here is derived from an EMBL/GenBank/DDBJ whole genome shotgun (WGS) entry which is preliminary data.</text>
</comment>
<feature type="domain" description="TadE-like" evidence="3">
    <location>
        <begin position="44"/>
        <end position="86"/>
    </location>
</feature>
<organism evidence="4 5">
    <name type="scientific">Massilia cavernae</name>
    <dbReference type="NCBI Taxonomy" id="2320864"/>
    <lineage>
        <taxon>Bacteria</taxon>
        <taxon>Pseudomonadati</taxon>
        <taxon>Pseudomonadota</taxon>
        <taxon>Betaproteobacteria</taxon>
        <taxon>Burkholderiales</taxon>
        <taxon>Oxalobacteraceae</taxon>
        <taxon>Telluria group</taxon>
        <taxon>Massilia</taxon>
    </lineage>
</organism>
<reference evidence="4 5" key="1">
    <citation type="submission" date="2018-09" db="EMBL/GenBank/DDBJ databases">
        <authorList>
            <person name="Zhu H."/>
        </authorList>
    </citation>
    <scope>NUCLEOTIDE SEQUENCE [LARGE SCALE GENOMIC DNA]</scope>
    <source>
        <strain evidence="4 5">K1S02-61</strain>
    </source>
</reference>
<evidence type="ECO:0000256" key="1">
    <source>
        <dbReference type="SAM" id="MobiDB-lite"/>
    </source>
</evidence>
<evidence type="ECO:0000313" key="5">
    <source>
        <dbReference type="Proteomes" id="UP000284006"/>
    </source>
</evidence>
<dbReference type="Pfam" id="PF07811">
    <property type="entry name" value="TadE"/>
    <property type="match status" value="1"/>
</dbReference>
<dbReference type="OrthoDB" id="7026216at2"/>
<sequence length="185" mass="20252">MARHGRCRQQPVPQRRYRRRNQRTAGPHAGAIGGTMNTKRKQQGSVLIEMALLLTPLLVLAFGVTEFGRAMYQYNAIAKGVRDGARHLSQFAPGEAGRIDEARSLVLCGKLACDSAPPLVTGMSTSYIRVNDRTTNTAYNLQSTGRGTVNLVSVEVSGFQFRSMAPAFVPNFTFSPIHVTMVQVL</sequence>
<evidence type="ECO:0000256" key="2">
    <source>
        <dbReference type="SAM" id="Phobius"/>
    </source>
</evidence>
<evidence type="ECO:0000313" key="4">
    <source>
        <dbReference type="EMBL" id="RJG17809.1"/>
    </source>
</evidence>
<keyword evidence="5" id="KW-1185">Reference proteome</keyword>
<keyword evidence="2" id="KW-0472">Membrane</keyword>
<dbReference type="EMBL" id="QYUP01000094">
    <property type="protein sequence ID" value="RJG17809.1"/>
    <property type="molecule type" value="Genomic_DNA"/>
</dbReference>
<accession>A0A418XXY9</accession>
<proteinExistence type="predicted"/>
<feature type="region of interest" description="Disordered" evidence="1">
    <location>
        <begin position="1"/>
        <end position="36"/>
    </location>
</feature>
<keyword evidence="2" id="KW-1133">Transmembrane helix</keyword>
<protein>
    <submittedName>
        <fullName evidence="4">Pilus assembly protein</fullName>
    </submittedName>
</protein>
<dbReference type="Proteomes" id="UP000284006">
    <property type="component" value="Unassembled WGS sequence"/>
</dbReference>
<feature type="transmembrane region" description="Helical" evidence="2">
    <location>
        <begin position="46"/>
        <end position="64"/>
    </location>
</feature>